<evidence type="ECO:0000256" key="1">
    <source>
        <dbReference type="ARBA" id="ARBA00007957"/>
    </source>
</evidence>
<dbReference type="OrthoDB" id="8659436at2"/>
<dbReference type="SUPFAM" id="SSF46785">
    <property type="entry name" value="Winged helix' DNA-binding domain"/>
    <property type="match status" value="1"/>
</dbReference>
<reference evidence="10 11" key="1">
    <citation type="submission" date="2016-11" db="EMBL/GenBank/DDBJ databases">
        <authorList>
            <person name="Jaros S."/>
            <person name="Januszkiewicz K."/>
            <person name="Wedrychowicz H."/>
        </authorList>
    </citation>
    <scope>NUCLEOTIDE SEQUENCE [LARGE SCALE GENOMIC DNA]</scope>
    <source>
        <strain evidence="10 11">DSM 14828</strain>
    </source>
</reference>
<dbReference type="GO" id="GO:0003700">
    <property type="term" value="F:DNA-binding transcription factor activity"/>
    <property type="evidence" value="ECO:0007669"/>
    <property type="project" value="InterPro"/>
</dbReference>
<dbReference type="FunFam" id="1.10.10.10:FF:000051">
    <property type="entry name" value="Fur family transcriptional regulator"/>
    <property type="match status" value="1"/>
</dbReference>
<dbReference type="RefSeq" id="WP_073269141.1">
    <property type="nucleotide sequence ID" value="NZ_FQTU01000001.1"/>
</dbReference>
<keyword evidence="3 8" id="KW-0479">Metal-binding</keyword>
<evidence type="ECO:0000256" key="8">
    <source>
        <dbReference type="PIRSR" id="PIRSR602481-1"/>
    </source>
</evidence>
<accession>A0A1M4S7S3</accession>
<proteinExistence type="inferred from homology"/>
<feature type="binding site" evidence="8">
    <location>
        <position position="141"/>
    </location>
    <ligand>
        <name>Zn(2+)</name>
        <dbReference type="ChEBI" id="CHEBI:29105"/>
    </ligand>
</feature>
<evidence type="ECO:0000256" key="9">
    <source>
        <dbReference type="PIRSR" id="PIRSR602481-2"/>
    </source>
</evidence>
<dbReference type="InterPro" id="IPR043135">
    <property type="entry name" value="Fur_C"/>
</dbReference>
<sequence length="148" mass="17425">MPVEEFKNKLKEQGYKLTPQRRHIIDVMLNNKEHHLSIDEIYREVKNTCPEIGIATIYRTVQLFEDVGILSKQYFDDGCHRYEISDGERTHNHHHLICNSCGSVIEIQDEYFDALEQHIEKEKKFKITNHNVTFFGLCEKCINKSGDN</sequence>
<evidence type="ECO:0000256" key="5">
    <source>
        <dbReference type="ARBA" id="ARBA00023015"/>
    </source>
</evidence>
<protein>
    <submittedName>
        <fullName evidence="10">Fur family transcriptional regulator, ferric uptake regulator</fullName>
    </submittedName>
</protein>
<keyword evidence="2" id="KW-0678">Repressor</keyword>
<feature type="binding site" evidence="8">
    <location>
        <position position="138"/>
    </location>
    <ligand>
        <name>Zn(2+)</name>
        <dbReference type="ChEBI" id="CHEBI:29105"/>
    </ligand>
</feature>
<dbReference type="CDD" id="cd07153">
    <property type="entry name" value="Fur_like"/>
    <property type="match status" value="1"/>
</dbReference>
<feature type="binding site" evidence="8">
    <location>
        <position position="101"/>
    </location>
    <ligand>
        <name>Zn(2+)</name>
        <dbReference type="ChEBI" id="CHEBI:29105"/>
    </ligand>
</feature>
<keyword evidence="7" id="KW-0804">Transcription</keyword>
<keyword evidence="9" id="KW-0408">Iron</keyword>
<dbReference type="InterPro" id="IPR036390">
    <property type="entry name" value="WH_DNA-bd_sf"/>
</dbReference>
<gene>
    <name evidence="10" type="ORF">SAMN02746064_00140</name>
</gene>
<keyword evidence="5" id="KW-0805">Transcription regulation</keyword>
<dbReference type="InterPro" id="IPR002481">
    <property type="entry name" value="FUR"/>
</dbReference>
<dbReference type="GO" id="GO:0000976">
    <property type="term" value="F:transcription cis-regulatory region binding"/>
    <property type="evidence" value="ECO:0007669"/>
    <property type="project" value="TreeGrafter"/>
</dbReference>
<evidence type="ECO:0000256" key="4">
    <source>
        <dbReference type="ARBA" id="ARBA00022833"/>
    </source>
</evidence>
<dbReference type="GO" id="GO:1900376">
    <property type="term" value="P:regulation of secondary metabolite biosynthetic process"/>
    <property type="evidence" value="ECO:0007669"/>
    <property type="project" value="TreeGrafter"/>
</dbReference>
<dbReference type="STRING" id="1120975.SAMN02746064_00140"/>
<dbReference type="PANTHER" id="PTHR33202">
    <property type="entry name" value="ZINC UPTAKE REGULATION PROTEIN"/>
    <property type="match status" value="1"/>
</dbReference>
<dbReference type="GO" id="GO:0045892">
    <property type="term" value="P:negative regulation of DNA-templated transcription"/>
    <property type="evidence" value="ECO:0007669"/>
    <property type="project" value="TreeGrafter"/>
</dbReference>
<evidence type="ECO:0000256" key="7">
    <source>
        <dbReference type="ARBA" id="ARBA00023163"/>
    </source>
</evidence>
<evidence type="ECO:0000313" key="10">
    <source>
        <dbReference type="EMBL" id="SHE28256.1"/>
    </source>
</evidence>
<evidence type="ECO:0000256" key="2">
    <source>
        <dbReference type="ARBA" id="ARBA00022491"/>
    </source>
</evidence>
<dbReference type="PANTHER" id="PTHR33202:SF7">
    <property type="entry name" value="FERRIC UPTAKE REGULATION PROTEIN"/>
    <property type="match status" value="1"/>
</dbReference>
<dbReference type="GO" id="GO:0008270">
    <property type="term" value="F:zinc ion binding"/>
    <property type="evidence" value="ECO:0007669"/>
    <property type="project" value="TreeGrafter"/>
</dbReference>
<comment type="cofactor">
    <cofactor evidence="9">
        <name>Mn(2+)</name>
        <dbReference type="ChEBI" id="CHEBI:29035"/>
    </cofactor>
    <cofactor evidence="9">
        <name>Fe(2+)</name>
        <dbReference type="ChEBI" id="CHEBI:29033"/>
    </cofactor>
    <text evidence="9">Binds 1 Mn(2+) or Fe(2+) ion per subunit.</text>
</comment>
<dbReference type="InterPro" id="IPR036388">
    <property type="entry name" value="WH-like_DNA-bd_sf"/>
</dbReference>
<dbReference type="Gene3D" id="3.30.1490.190">
    <property type="match status" value="1"/>
</dbReference>
<evidence type="ECO:0000313" key="11">
    <source>
        <dbReference type="Proteomes" id="UP000184251"/>
    </source>
</evidence>
<keyword evidence="11" id="KW-1185">Reference proteome</keyword>
<name>A0A1M4S7S3_9FIRM</name>
<dbReference type="Gene3D" id="1.10.10.10">
    <property type="entry name" value="Winged helix-like DNA-binding domain superfamily/Winged helix DNA-binding domain"/>
    <property type="match status" value="1"/>
</dbReference>
<dbReference type="AlphaFoldDB" id="A0A1M4S7S3"/>
<organism evidence="10 11">
    <name type="scientific">Alkalibacter saccharofermentans DSM 14828</name>
    <dbReference type="NCBI Taxonomy" id="1120975"/>
    <lineage>
        <taxon>Bacteria</taxon>
        <taxon>Bacillati</taxon>
        <taxon>Bacillota</taxon>
        <taxon>Clostridia</taxon>
        <taxon>Eubacteriales</taxon>
        <taxon>Eubacteriaceae</taxon>
        <taxon>Alkalibacter</taxon>
    </lineage>
</organism>
<keyword evidence="4 8" id="KW-0862">Zinc</keyword>
<keyword evidence="6" id="KW-0238">DNA-binding</keyword>
<dbReference type="EMBL" id="FQTU01000001">
    <property type="protein sequence ID" value="SHE28256.1"/>
    <property type="molecule type" value="Genomic_DNA"/>
</dbReference>
<comment type="similarity">
    <text evidence="1">Belongs to the Fur family.</text>
</comment>
<evidence type="ECO:0000256" key="3">
    <source>
        <dbReference type="ARBA" id="ARBA00022723"/>
    </source>
</evidence>
<dbReference type="Proteomes" id="UP000184251">
    <property type="component" value="Unassembled WGS sequence"/>
</dbReference>
<feature type="binding site" evidence="8">
    <location>
        <position position="98"/>
    </location>
    <ligand>
        <name>Zn(2+)</name>
        <dbReference type="ChEBI" id="CHEBI:29105"/>
    </ligand>
</feature>
<feature type="binding site" evidence="9">
    <location>
        <position position="130"/>
    </location>
    <ligand>
        <name>Fe cation</name>
        <dbReference type="ChEBI" id="CHEBI:24875"/>
    </ligand>
</feature>
<evidence type="ECO:0000256" key="6">
    <source>
        <dbReference type="ARBA" id="ARBA00023125"/>
    </source>
</evidence>
<comment type="cofactor">
    <cofactor evidence="8">
        <name>Zn(2+)</name>
        <dbReference type="ChEBI" id="CHEBI:29105"/>
    </cofactor>
    <text evidence="8">Binds 1 zinc ion per subunit.</text>
</comment>
<dbReference type="Pfam" id="PF01475">
    <property type="entry name" value="FUR"/>
    <property type="match status" value="1"/>
</dbReference>